<gene>
    <name evidence="3" type="ORF">SAMN02745168_0266</name>
</gene>
<evidence type="ECO:0000313" key="4">
    <source>
        <dbReference type="Proteomes" id="UP000192790"/>
    </source>
</evidence>
<dbReference type="STRING" id="1122930.SAMN02745168_0266"/>
<evidence type="ECO:0000256" key="1">
    <source>
        <dbReference type="SAM" id="MobiDB-lite"/>
    </source>
</evidence>
<feature type="compositionally biased region" description="Low complexity" evidence="1">
    <location>
        <begin position="33"/>
        <end position="82"/>
    </location>
</feature>
<evidence type="ECO:0000313" key="3">
    <source>
        <dbReference type="EMBL" id="SMC90145.1"/>
    </source>
</evidence>
<dbReference type="InterPro" id="IPR027954">
    <property type="entry name" value="Transcobalamin-like_C"/>
</dbReference>
<name>A0A1W2CY10_9FIRM</name>
<dbReference type="AlphaFoldDB" id="A0A1W2CY10"/>
<dbReference type="Pfam" id="PF14478">
    <property type="entry name" value="DUF4430"/>
    <property type="match status" value="1"/>
</dbReference>
<reference evidence="3 4" key="1">
    <citation type="submission" date="2017-04" db="EMBL/GenBank/DDBJ databases">
        <authorList>
            <person name="Afonso C.L."/>
            <person name="Miller P.J."/>
            <person name="Scott M.A."/>
            <person name="Spackman E."/>
            <person name="Goraichik I."/>
            <person name="Dimitrov K.M."/>
            <person name="Suarez D.L."/>
            <person name="Swayne D.E."/>
        </authorList>
    </citation>
    <scope>NUCLEOTIDE SEQUENCE [LARGE SCALE GENOMIC DNA]</scope>
    <source>
        <strain evidence="3 4">DSM 12816</strain>
    </source>
</reference>
<feature type="region of interest" description="Disordered" evidence="1">
    <location>
        <begin position="32"/>
        <end position="110"/>
    </location>
</feature>
<organism evidence="3 4">
    <name type="scientific">Papillibacter cinnamivorans DSM 12816</name>
    <dbReference type="NCBI Taxonomy" id="1122930"/>
    <lineage>
        <taxon>Bacteria</taxon>
        <taxon>Bacillati</taxon>
        <taxon>Bacillota</taxon>
        <taxon>Clostridia</taxon>
        <taxon>Eubacteriales</taxon>
        <taxon>Oscillospiraceae</taxon>
        <taxon>Papillibacter</taxon>
    </lineage>
</organism>
<evidence type="ECO:0000259" key="2">
    <source>
        <dbReference type="Pfam" id="PF14478"/>
    </source>
</evidence>
<protein>
    <recommendedName>
        <fullName evidence="2">Transcobalamin-like C-terminal domain-containing protein</fullName>
    </recommendedName>
</protein>
<feature type="domain" description="Transcobalamin-like C-terminal" evidence="2">
    <location>
        <begin position="155"/>
        <end position="232"/>
    </location>
</feature>
<proteinExistence type="predicted"/>
<sequence>MSKKQILAAAAAALVILLAAFFWGGNYAAKSGTPETSAPAADAAATATLSVPGPSSSLSQPSSEVTSDPTVSPSAEPGGSPASPKPSNPTPAIDPAVSPSPSSQEPDEEKELFCTLSVSCGTILDNLESFSKDKLEILPEDGILFPTQTVQFYEGETVFNVLQREMKKHGIHMEFSSVPLYNSNYIEGIGNIYEFDCGELSGWVYRVNGKFPGYGCSQYALEDGDTVEWLYTCDQGKDVGGDNGAWEDTE</sequence>
<accession>A0A1W2CY10</accession>
<keyword evidence="4" id="KW-1185">Reference proteome</keyword>
<dbReference type="RefSeq" id="WP_242942871.1">
    <property type="nucleotide sequence ID" value="NZ_FWXW01000014.1"/>
</dbReference>
<dbReference type="Gene3D" id="2.170.130.30">
    <property type="match status" value="1"/>
</dbReference>
<dbReference type="Proteomes" id="UP000192790">
    <property type="component" value="Unassembled WGS sequence"/>
</dbReference>
<dbReference type="EMBL" id="FWXW01000014">
    <property type="protein sequence ID" value="SMC90145.1"/>
    <property type="molecule type" value="Genomic_DNA"/>
</dbReference>